<organism evidence="2 3">
    <name type="scientific">Caballeronia udeis</name>
    <dbReference type="NCBI Taxonomy" id="1232866"/>
    <lineage>
        <taxon>Bacteria</taxon>
        <taxon>Pseudomonadati</taxon>
        <taxon>Pseudomonadota</taxon>
        <taxon>Betaproteobacteria</taxon>
        <taxon>Burkholderiales</taxon>
        <taxon>Burkholderiaceae</taxon>
        <taxon>Caballeronia</taxon>
    </lineage>
</organism>
<evidence type="ECO:0000313" key="2">
    <source>
        <dbReference type="EMBL" id="MFK4445465.1"/>
    </source>
</evidence>
<evidence type="ECO:0000313" key="3">
    <source>
        <dbReference type="Proteomes" id="UP001620514"/>
    </source>
</evidence>
<keyword evidence="1" id="KW-0812">Transmembrane</keyword>
<reference evidence="2 3" key="1">
    <citation type="submission" date="2024-11" db="EMBL/GenBank/DDBJ databases">
        <title>Using genomics to understand microbial adaptation to soil warming.</title>
        <authorList>
            <person name="Deangelis K.M. PhD."/>
        </authorList>
    </citation>
    <scope>NUCLEOTIDE SEQUENCE [LARGE SCALE GENOMIC DNA]</scope>
    <source>
        <strain evidence="2 3">GAS97</strain>
    </source>
</reference>
<comment type="caution">
    <text evidence="2">The sequence shown here is derived from an EMBL/GenBank/DDBJ whole genome shotgun (WGS) entry which is preliminary data.</text>
</comment>
<proteinExistence type="predicted"/>
<gene>
    <name evidence="2" type="ORF">ABH943_005490</name>
</gene>
<keyword evidence="1" id="KW-0472">Membrane</keyword>
<protein>
    <submittedName>
        <fullName evidence="2">Uncharacterized protein</fullName>
    </submittedName>
</protein>
<accession>A0ABW8MS72</accession>
<name>A0ABW8MS72_9BURK</name>
<keyword evidence="3" id="KW-1185">Reference proteome</keyword>
<keyword evidence="1" id="KW-1133">Transmembrane helix</keyword>
<evidence type="ECO:0000256" key="1">
    <source>
        <dbReference type="SAM" id="Phobius"/>
    </source>
</evidence>
<feature type="transmembrane region" description="Helical" evidence="1">
    <location>
        <begin position="20"/>
        <end position="44"/>
    </location>
</feature>
<dbReference type="EMBL" id="JBIYDN010000019">
    <property type="protein sequence ID" value="MFK4445465.1"/>
    <property type="molecule type" value="Genomic_DNA"/>
</dbReference>
<sequence length="55" mass="6069">MERESNNRPDELIQAGGQMLTANIVTMPVSGAIVMYIISVLALFKLRRAAPRIVL</sequence>
<dbReference type="Proteomes" id="UP001620514">
    <property type="component" value="Unassembled WGS sequence"/>
</dbReference>